<keyword evidence="2" id="KW-0963">Cytoplasm</keyword>
<dbReference type="NCBIfam" id="TIGR01838">
    <property type="entry name" value="PHA_synth_I"/>
    <property type="match status" value="1"/>
</dbReference>
<sequence length="601" mass="67008">MTTESTTSDPTEAAALTRMAQNLKKVEELTERLTRVLTSRKGHQPALDAPNQELFAKAAQSYWSEAMTNPARLMEHQMGYWAKSVTHFVETQQALAKGDFAAPQDEAPQDKRFANPLWQTHPYFSFIKQQYLINAEALRQAVEDAADMDPAEKNRLVYFTQQIIAMMSPTNFLATNPDALERAVETEGESLVKGLENMISDLEANNGELVVKLADDSAFELGRNIATTPGKVVFRNRMFELIQYTPSTDEVHKTPLLIFPPWINKYYILDLKPQNSLVKWLVDQGHTLFVVSWINPDASYADVGMEEYVEEGYLAAIEEVKAITHEKRVNVVGYCIAGTTLALTLSLLKQRGDTSIKSATFFTALTDFSDQGEFQPFLTNDFIDGIEAETADKGILPSVVMARTFSFLRSHDLVYGPAVRSYMMGETPPAFDLLYWNGDGANLPGRMAMEYLRGLCQRNELAEGGFDLLGHHLELGDIDVPLCAVACETDHIAPWKDCFCGVQKMGSDDKTFIMTQSGHIAGIVNPPTRNKYGHYVNGDLAQDHAAWLEAAKFHEGSWWPRWGKWLKKRAGAQVPARFPGDGGREILADAPGEYVARKASG</sequence>
<dbReference type="Proteomes" id="UP000199399">
    <property type="component" value="Unassembled WGS sequence"/>
</dbReference>
<evidence type="ECO:0000256" key="2">
    <source>
        <dbReference type="ARBA" id="ARBA00022490"/>
    </source>
</evidence>
<dbReference type="EMBL" id="FNBP01000002">
    <property type="protein sequence ID" value="SDF50470.1"/>
    <property type="molecule type" value="Genomic_DNA"/>
</dbReference>
<keyword evidence="7" id="KW-1185">Reference proteome</keyword>
<dbReference type="InterPro" id="IPR010941">
    <property type="entry name" value="PhaC_N"/>
</dbReference>
<dbReference type="OrthoDB" id="7208816at2"/>
<organism evidence="6 7">
    <name type="scientific">Sulfitobacter delicatus</name>
    <dbReference type="NCBI Taxonomy" id="218672"/>
    <lineage>
        <taxon>Bacteria</taxon>
        <taxon>Pseudomonadati</taxon>
        <taxon>Pseudomonadota</taxon>
        <taxon>Alphaproteobacteria</taxon>
        <taxon>Rhodobacterales</taxon>
        <taxon>Roseobacteraceae</taxon>
        <taxon>Sulfitobacter</taxon>
    </lineage>
</organism>
<evidence type="ECO:0000313" key="7">
    <source>
        <dbReference type="Proteomes" id="UP000199399"/>
    </source>
</evidence>
<keyword evidence="4" id="KW-0012">Acyltransferase</keyword>
<dbReference type="InterPro" id="IPR010963">
    <property type="entry name" value="PHA_synth_I"/>
</dbReference>
<evidence type="ECO:0000313" key="6">
    <source>
        <dbReference type="EMBL" id="SDF50470.1"/>
    </source>
</evidence>
<evidence type="ECO:0000259" key="5">
    <source>
        <dbReference type="Pfam" id="PF07167"/>
    </source>
</evidence>
<evidence type="ECO:0000256" key="1">
    <source>
        <dbReference type="ARBA" id="ARBA00004496"/>
    </source>
</evidence>
<dbReference type="Pfam" id="PF07167">
    <property type="entry name" value="PhaC_N"/>
    <property type="match status" value="1"/>
</dbReference>
<keyword evidence="3" id="KW-0808">Transferase</keyword>
<gene>
    <name evidence="6" type="ORF">SAMN04489759_102341</name>
</gene>
<feature type="domain" description="Poly-beta-hydroxybutyrate polymerase N-terminal" evidence="5">
    <location>
        <begin position="109"/>
        <end position="281"/>
    </location>
</feature>
<dbReference type="InterPro" id="IPR029058">
    <property type="entry name" value="AB_hydrolase_fold"/>
</dbReference>
<reference evidence="7" key="1">
    <citation type="submission" date="2016-10" db="EMBL/GenBank/DDBJ databases">
        <authorList>
            <person name="Varghese N."/>
            <person name="Submissions S."/>
        </authorList>
    </citation>
    <scope>NUCLEOTIDE SEQUENCE [LARGE SCALE GENOMIC DNA]</scope>
    <source>
        <strain evidence="7">DSM 16477</strain>
    </source>
</reference>
<dbReference type="SUPFAM" id="SSF53474">
    <property type="entry name" value="alpha/beta-Hydrolases"/>
    <property type="match status" value="1"/>
</dbReference>
<protein>
    <submittedName>
        <fullName evidence="6">Polyhydroxyalkanoate synthase</fullName>
    </submittedName>
</protein>
<dbReference type="InterPro" id="IPR051321">
    <property type="entry name" value="PHA/PHB_synthase"/>
</dbReference>
<evidence type="ECO:0000256" key="4">
    <source>
        <dbReference type="ARBA" id="ARBA00023315"/>
    </source>
</evidence>
<dbReference type="Gene3D" id="3.40.50.1820">
    <property type="entry name" value="alpha/beta hydrolase"/>
    <property type="match status" value="1"/>
</dbReference>
<accession>A0A1G7LN75</accession>
<evidence type="ECO:0000256" key="3">
    <source>
        <dbReference type="ARBA" id="ARBA00022679"/>
    </source>
</evidence>
<comment type="subcellular location">
    <subcellularLocation>
        <location evidence="1">Cytoplasm</location>
    </subcellularLocation>
</comment>
<dbReference type="AlphaFoldDB" id="A0A1G7LN75"/>
<dbReference type="GO" id="GO:0042619">
    <property type="term" value="P:poly-hydroxybutyrate biosynthetic process"/>
    <property type="evidence" value="ECO:0007669"/>
    <property type="project" value="InterPro"/>
</dbReference>
<dbReference type="PANTHER" id="PTHR36837:SF5">
    <property type="entry name" value="POLY-3-HYDROXYBUTYRATE SYNTHASE"/>
    <property type="match status" value="1"/>
</dbReference>
<proteinExistence type="predicted"/>
<dbReference type="GO" id="GO:0016746">
    <property type="term" value="F:acyltransferase activity"/>
    <property type="evidence" value="ECO:0007669"/>
    <property type="project" value="UniProtKB-KW"/>
</dbReference>
<dbReference type="STRING" id="218672.SAMN04489759_102341"/>
<dbReference type="GO" id="GO:0005737">
    <property type="term" value="C:cytoplasm"/>
    <property type="evidence" value="ECO:0007669"/>
    <property type="project" value="UniProtKB-SubCell"/>
</dbReference>
<dbReference type="PANTHER" id="PTHR36837">
    <property type="entry name" value="POLY(3-HYDROXYALKANOATE) POLYMERASE SUBUNIT PHAC"/>
    <property type="match status" value="1"/>
</dbReference>
<dbReference type="RefSeq" id="WP_093739763.1">
    <property type="nucleotide sequence ID" value="NZ_FNBP01000002.1"/>
</dbReference>
<name>A0A1G7LN75_9RHOB</name>